<dbReference type="InterPro" id="IPR047817">
    <property type="entry name" value="ABC2_TM_bact-type"/>
</dbReference>
<evidence type="ECO:0000256" key="2">
    <source>
        <dbReference type="ARBA" id="ARBA00022692"/>
    </source>
</evidence>
<dbReference type="GO" id="GO:0140359">
    <property type="term" value="F:ABC-type transporter activity"/>
    <property type="evidence" value="ECO:0007669"/>
    <property type="project" value="InterPro"/>
</dbReference>
<dbReference type="PIRSF" id="PIRSF006648">
    <property type="entry name" value="DrrB"/>
    <property type="match status" value="1"/>
</dbReference>
<reference evidence="8 9" key="1">
    <citation type="submission" date="2015-06" db="EMBL/GenBank/DDBJ databases">
        <title>Cloning and characterization of the uncialamcin biosynthetic gene cluster.</title>
        <authorList>
            <person name="Yan X."/>
            <person name="Huang T."/>
            <person name="Ge H."/>
            <person name="Shen B."/>
        </authorList>
    </citation>
    <scope>NUCLEOTIDE SEQUENCE [LARGE SCALE GENOMIC DNA]</scope>
    <source>
        <strain evidence="8 9">DCA2648</strain>
    </source>
</reference>
<evidence type="ECO:0000313" key="8">
    <source>
        <dbReference type="EMBL" id="OKH94817.1"/>
    </source>
</evidence>
<dbReference type="InterPro" id="IPR000412">
    <property type="entry name" value="ABC_2_transport"/>
</dbReference>
<gene>
    <name evidence="8" type="ORF">AB852_11605</name>
</gene>
<dbReference type="PANTHER" id="PTHR43229">
    <property type="entry name" value="NODULATION PROTEIN J"/>
    <property type="match status" value="1"/>
</dbReference>
<feature type="transmembrane region" description="Helical" evidence="6">
    <location>
        <begin position="119"/>
        <end position="145"/>
    </location>
</feature>
<dbReference type="Pfam" id="PF01061">
    <property type="entry name" value="ABC2_membrane"/>
    <property type="match status" value="1"/>
</dbReference>
<evidence type="ECO:0000259" key="7">
    <source>
        <dbReference type="PROSITE" id="PS51012"/>
    </source>
</evidence>
<keyword evidence="5" id="KW-0046">Antibiotic resistance</keyword>
<sequence>MLTNAIAGRFSATRSAAVVKRNARAMQTGPSAWLLVLAGLVEPLFYLLSIGLGVGSLISKDIVYRGHEVSYPDFVAPAMLATSAMTAAFSTTTFAFFAKLRQSKVYEAVLVTPVRPREVAVAEVVWSAIRGTVYCGLFLIAMVLLDTVSVGWALLAFPASVLAVVAFAAIGLAASTLMRGWHDFDALTTAQMALFLFSGTFSPAEDYPVPAQILVELTPLYHAVELIRRICIGDLAPQLLWNAGYLVAATGLCLVFAARRIHTIVYD</sequence>
<evidence type="ECO:0000256" key="4">
    <source>
        <dbReference type="ARBA" id="ARBA00023136"/>
    </source>
</evidence>
<organism evidence="8 9">
    <name type="scientific">Streptomyces uncialis</name>
    <dbReference type="NCBI Taxonomy" id="1048205"/>
    <lineage>
        <taxon>Bacteria</taxon>
        <taxon>Bacillati</taxon>
        <taxon>Actinomycetota</taxon>
        <taxon>Actinomycetes</taxon>
        <taxon>Kitasatosporales</taxon>
        <taxon>Streptomycetaceae</taxon>
        <taxon>Streptomyces</taxon>
    </lineage>
</organism>
<evidence type="ECO:0000256" key="5">
    <source>
        <dbReference type="ARBA" id="ARBA00023251"/>
    </source>
</evidence>
<evidence type="ECO:0000256" key="1">
    <source>
        <dbReference type="ARBA" id="ARBA00004141"/>
    </source>
</evidence>
<dbReference type="GeneID" id="96790750"/>
<dbReference type="AlphaFoldDB" id="A0A1Q4VAG3"/>
<dbReference type="InterPro" id="IPR051784">
    <property type="entry name" value="Nod_factor_ABC_transporter"/>
</dbReference>
<feature type="transmembrane region" description="Helical" evidence="6">
    <location>
        <begin position="151"/>
        <end position="174"/>
    </location>
</feature>
<dbReference type="Proteomes" id="UP000186455">
    <property type="component" value="Unassembled WGS sequence"/>
</dbReference>
<comment type="caution">
    <text evidence="8">The sequence shown here is derived from an EMBL/GenBank/DDBJ whole genome shotgun (WGS) entry which is preliminary data.</text>
</comment>
<keyword evidence="9" id="KW-1185">Reference proteome</keyword>
<evidence type="ECO:0000256" key="6">
    <source>
        <dbReference type="RuleBase" id="RU361157"/>
    </source>
</evidence>
<dbReference type="PANTHER" id="PTHR43229:SF2">
    <property type="entry name" value="NODULATION PROTEIN J"/>
    <property type="match status" value="1"/>
</dbReference>
<dbReference type="GO" id="GO:0046677">
    <property type="term" value="P:response to antibiotic"/>
    <property type="evidence" value="ECO:0007669"/>
    <property type="project" value="UniProtKB-KW"/>
</dbReference>
<proteinExistence type="inferred from homology"/>
<feature type="transmembrane region" description="Helical" evidence="6">
    <location>
        <begin position="74"/>
        <end position="98"/>
    </location>
</feature>
<keyword evidence="4 6" id="KW-0472">Membrane</keyword>
<protein>
    <recommendedName>
        <fullName evidence="6">Transport permease protein</fullName>
    </recommendedName>
</protein>
<keyword evidence="3 6" id="KW-1133">Transmembrane helix</keyword>
<feature type="transmembrane region" description="Helical" evidence="6">
    <location>
        <begin position="239"/>
        <end position="258"/>
    </location>
</feature>
<dbReference type="GO" id="GO:0043190">
    <property type="term" value="C:ATP-binding cassette (ABC) transporter complex"/>
    <property type="evidence" value="ECO:0007669"/>
    <property type="project" value="InterPro"/>
</dbReference>
<name>A0A1Q4VAG3_9ACTN</name>
<feature type="domain" description="ABC transmembrane type-2" evidence="7">
    <location>
        <begin position="34"/>
        <end position="264"/>
    </location>
</feature>
<evidence type="ECO:0000313" key="9">
    <source>
        <dbReference type="Proteomes" id="UP000186455"/>
    </source>
</evidence>
<keyword evidence="6" id="KW-0813">Transport</keyword>
<feature type="transmembrane region" description="Helical" evidence="6">
    <location>
        <begin position="32"/>
        <end position="54"/>
    </location>
</feature>
<keyword evidence="6" id="KW-1003">Cell membrane</keyword>
<comment type="caution">
    <text evidence="6">Lacks conserved residue(s) required for the propagation of feature annotation.</text>
</comment>
<dbReference type="PRINTS" id="PR00164">
    <property type="entry name" value="ABC2TRNSPORT"/>
</dbReference>
<dbReference type="RefSeq" id="WP_073786805.1">
    <property type="nucleotide sequence ID" value="NZ_CP108638.1"/>
</dbReference>
<comment type="similarity">
    <text evidence="6">Belongs to the ABC-2 integral membrane protein family.</text>
</comment>
<evidence type="ECO:0000256" key="3">
    <source>
        <dbReference type="ARBA" id="ARBA00022989"/>
    </source>
</evidence>
<accession>A0A1Q4VAG3</accession>
<comment type="subcellular location">
    <subcellularLocation>
        <location evidence="6">Cell membrane</location>
        <topology evidence="6">Multi-pass membrane protein</topology>
    </subcellularLocation>
    <subcellularLocation>
        <location evidence="1">Membrane</location>
        <topology evidence="1">Multi-pass membrane protein</topology>
    </subcellularLocation>
</comment>
<dbReference type="STRING" id="1048205.AB852_11605"/>
<dbReference type="InterPro" id="IPR013525">
    <property type="entry name" value="ABC2_TM"/>
</dbReference>
<dbReference type="PROSITE" id="PS51012">
    <property type="entry name" value="ABC_TM2"/>
    <property type="match status" value="1"/>
</dbReference>
<dbReference type="EMBL" id="LFBV01000002">
    <property type="protein sequence ID" value="OKH94817.1"/>
    <property type="molecule type" value="Genomic_DNA"/>
</dbReference>
<keyword evidence="2 6" id="KW-0812">Transmembrane</keyword>